<evidence type="ECO:0000313" key="1">
    <source>
        <dbReference type="EMBL" id="QDA77037.1"/>
    </source>
</evidence>
<proteinExistence type="predicted"/>
<dbReference type="AlphaFoldDB" id="A0A4Y5SZJ9"/>
<dbReference type="EMBL" id="MK551161">
    <property type="protein sequence ID" value="QDA77037.1"/>
    <property type="molecule type" value="Genomic_DNA"/>
</dbReference>
<protein>
    <submittedName>
        <fullName evidence="1">Uncharacterized protein</fullName>
    </submittedName>
</protein>
<sequence>MADQQDNLEARLDRLRAATEGLRPRAGLGARVMARIEGRVAPRDPGLAEVISLSARRALALSAVAAAASVALGLQMESSLAGAEAVEAFEVSFEEEGLLP</sequence>
<reference evidence="1" key="1">
    <citation type="journal article" date="2019" name="Org. Lett.">
        <title>Two Biosynthetic Pathways in Jahnella thaxteri for Thaxteramides, Distinct Types of Lipopeptides.</title>
        <authorList>
            <person name="Oueis E."/>
            <person name="Klefisch T."/>
            <person name="Zaburannyi N."/>
            <person name="Garcia R."/>
            <person name="Plaza A."/>
            <person name="Muller R."/>
        </authorList>
    </citation>
    <scope>NUCLEOTIDE SEQUENCE</scope>
    <source>
        <strain evidence="1">MSr9139</strain>
    </source>
</reference>
<accession>A0A4Y5SZJ9</accession>
<name>A0A4Y5SZJ9_9BACT</name>
<organism evidence="1">
    <name type="scientific">Jahnella sp. MSr9139</name>
    <dbReference type="NCBI Taxonomy" id="1434086"/>
    <lineage>
        <taxon>Bacteria</taxon>
        <taxon>Pseudomonadati</taxon>
        <taxon>Myxococcota</taxon>
        <taxon>Polyangia</taxon>
        <taxon>Polyangiales</taxon>
        <taxon>Polyangiaceae</taxon>
        <taxon>Jahnella</taxon>
    </lineage>
</organism>